<dbReference type="EMBL" id="UINC01029101">
    <property type="protein sequence ID" value="SVB11267.1"/>
    <property type="molecule type" value="Genomic_DNA"/>
</dbReference>
<evidence type="ECO:0000313" key="4">
    <source>
        <dbReference type="EMBL" id="SVB11267.1"/>
    </source>
</evidence>
<protein>
    <recommendedName>
        <fullName evidence="5">Gfo/Idh/MocA-like oxidoreductase N-terminal domain-containing protein</fullName>
    </recommendedName>
</protein>
<dbReference type="InterPro" id="IPR055170">
    <property type="entry name" value="GFO_IDH_MocA-like_dom"/>
</dbReference>
<accession>A0A382BDK2</accession>
<evidence type="ECO:0000259" key="3">
    <source>
        <dbReference type="Pfam" id="PF22725"/>
    </source>
</evidence>
<reference evidence="4" key="1">
    <citation type="submission" date="2018-05" db="EMBL/GenBank/DDBJ databases">
        <authorList>
            <person name="Lanie J.A."/>
            <person name="Ng W.-L."/>
            <person name="Kazmierczak K.M."/>
            <person name="Andrzejewski T.M."/>
            <person name="Davidsen T.M."/>
            <person name="Wayne K.J."/>
            <person name="Tettelin H."/>
            <person name="Glass J.I."/>
            <person name="Rusch D."/>
            <person name="Podicherti R."/>
            <person name="Tsui H.-C.T."/>
            <person name="Winkler M.E."/>
        </authorList>
    </citation>
    <scope>NUCLEOTIDE SEQUENCE</scope>
</reference>
<dbReference type="PANTHER" id="PTHR43818">
    <property type="entry name" value="BCDNA.GH03377"/>
    <property type="match status" value="1"/>
</dbReference>
<proteinExistence type="predicted"/>
<organism evidence="4">
    <name type="scientific">marine metagenome</name>
    <dbReference type="NCBI Taxonomy" id="408172"/>
    <lineage>
        <taxon>unclassified sequences</taxon>
        <taxon>metagenomes</taxon>
        <taxon>ecological metagenomes</taxon>
    </lineage>
</organism>
<evidence type="ECO:0008006" key="5">
    <source>
        <dbReference type="Google" id="ProtNLM"/>
    </source>
</evidence>
<dbReference type="SUPFAM" id="SSF55347">
    <property type="entry name" value="Glyceraldehyde-3-phosphate dehydrogenase-like, C-terminal domain"/>
    <property type="match status" value="1"/>
</dbReference>
<evidence type="ECO:0000256" key="1">
    <source>
        <dbReference type="ARBA" id="ARBA00023002"/>
    </source>
</evidence>
<gene>
    <name evidence="4" type="ORF">METZ01_LOCUS164121</name>
</gene>
<dbReference type="AlphaFoldDB" id="A0A382BDK2"/>
<dbReference type="Pfam" id="PF01408">
    <property type="entry name" value="GFO_IDH_MocA"/>
    <property type="match status" value="1"/>
</dbReference>
<name>A0A382BDK2_9ZZZZ</name>
<evidence type="ECO:0000259" key="2">
    <source>
        <dbReference type="Pfam" id="PF01408"/>
    </source>
</evidence>
<dbReference type="Gene3D" id="3.30.360.10">
    <property type="entry name" value="Dihydrodipicolinate Reductase, domain 2"/>
    <property type="match status" value="1"/>
</dbReference>
<dbReference type="InterPro" id="IPR050463">
    <property type="entry name" value="Gfo/Idh/MocA_oxidrdct_glycsds"/>
</dbReference>
<feature type="domain" description="Gfo/Idh/MocA-like oxidoreductase N-terminal" evidence="2">
    <location>
        <begin position="5"/>
        <end position="122"/>
    </location>
</feature>
<dbReference type="InterPro" id="IPR000683">
    <property type="entry name" value="Gfo/Idh/MocA-like_OxRdtase_N"/>
</dbReference>
<sequence length="308" mass="33174">VKTVKLGLIGAGGISQAHCRTMASIEGAEIIAVSDLVQANLDRAKENWGISKTFNDYNEMLEMDELEAVLVCTPTGVHGAPTVAALKAGKHVLCEKPMEAKLGPATEMVRAAHENGKILMVALKLRYSPQVIKAKEIVDTGALGDIYYVETVADRRRGNPGGSFIRKATAGLGASADIGIYALDTALYLMGHPKPVAVSGIASNELSLNNTWNPALKETEVEDFAVGWVLFDNGARMVFKTCWCMNMDSLGGTIFLGKQAGLRLGVMEVRGPQEGVTVYGDEDGQIKDETFTEFESADVFQREDQAFI</sequence>
<dbReference type="Gene3D" id="3.40.50.720">
    <property type="entry name" value="NAD(P)-binding Rossmann-like Domain"/>
    <property type="match status" value="1"/>
</dbReference>
<feature type="non-terminal residue" evidence="4">
    <location>
        <position position="308"/>
    </location>
</feature>
<dbReference type="Pfam" id="PF22725">
    <property type="entry name" value="GFO_IDH_MocA_C3"/>
    <property type="match status" value="1"/>
</dbReference>
<dbReference type="InterPro" id="IPR036291">
    <property type="entry name" value="NAD(P)-bd_dom_sf"/>
</dbReference>
<dbReference type="GO" id="GO:0000166">
    <property type="term" value="F:nucleotide binding"/>
    <property type="evidence" value="ECO:0007669"/>
    <property type="project" value="InterPro"/>
</dbReference>
<dbReference type="PANTHER" id="PTHR43818:SF11">
    <property type="entry name" value="BCDNA.GH03377"/>
    <property type="match status" value="1"/>
</dbReference>
<dbReference type="SUPFAM" id="SSF51735">
    <property type="entry name" value="NAD(P)-binding Rossmann-fold domains"/>
    <property type="match status" value="1"/>
</dbReference>
<dbReference type="GO" id="GO:0016491">
    <property type="term" value="F:oxidoreductase activity"/>
    <property type="evidence" value="ECO:0007669"/>
    <property type="project" value="UniProtKB-KW"/>
</dbReference>
<feature type="non-terminal residue" evidence="4">
    <location>
        <position position="1"/>
    </location>
</feature>
<keyword evidence="1" id="KW-0560">Oxidoreductase</keyword>
<feature type="domain" description="GFO/IDH/MocA-like oxidoreductase" evidence="3">
    <location>
        <begin position="132"/>
        <end position="250"/>
    </location>
</feature>